<sequence>MTGERSFSIVNLLFKTAAIILIAVGVYYFVSLFLKFVKDNNKSYDETNLDVLLQDIKVFFNVNKKYLFLAASGLILAYLTYVFDIVILSMASWSSQAAGKIILLVATILPIPLWAISWIGNIFIIAKRKEKTIEV</sequence>
<dbReference type="Proteomes" id="UP000256585">
    <property type="component" value="Chromosome"/>
</dbReference>
<dbReference type="EMBL" id="CP033058">
    <property type="protein sequence ID" value="AZZ65624.1"/>
    <property type="molecule type" value="Genomic_DNA"/>
</dbReference>
<keyword evidence="1" id="KW-0472">Membrane</keyword>
<accession>A0A3T0TUB6</accession>
<evidence type="ECO:0000313" key="3">
    <source>
        <dbReference type="Proteomes" id="UP000256585"/>
    </source>
</evidence>
<dbReference type="KEGG" id="mphc:DMC14_002410"/>
<gene>
    <name evidence="2" type="ORF">DMC14_002410</name>
</gene>
<evidence type="ECO:0000313" key="2">
    <source>
        <dbReference type="EMBL" id="AZZ65624.1"/>
    </source>
</evidence>
<keyword evidence="1" id="KW-1133">Transmembrane helix</keyword>
<keyword evidence="3" id="KW-1185">Reference proteome</keyword>
<dbReference type="OrthoDB" id="399990at2"/>
<dbReference type="RefSeq" id="WP_116171547.1">
    <property type="nucleotide sequence ID" value="NZ_CP033058.2"/>
</dbReference>
<feature type="transmembrane region" description="Helical" evidence="1">
    <location>
        <begin position="12"/>
        <end position="34"/>
    </location>
</feature>
<name>A0A3T0TUB6_9BACT</name>
<evidence type="ECO:0000256" key="1">
    <source>
        <dbReference type="SAM" id="Phobius"/>
    </source>
</evidence>
<feature type="transmembrane region" description="Helical" evidence="1">
    <location>
        <begin position="66"/>
        <end position="89"/>
    </location>
</feature>
<feature type="transmembrane region" description="Helical" evidence="1">
    <location>
        <begin position="101"/>
        <end position="126"/>
    </location>
</feature>
<dbReference type="AlphaFoldDB" id="A0A3T0TUB6"/>
<protein>
    <submittedName>
        <fullName evidence="2">Uncharacterized protein</fullName>
    </submittedName>
</protein>
<organism evidence="2 3">
    <name type="scientific">Metamycoplasma phocicerebrale</name>
    <dbReference type="NCBI Taxonomy" id="142649"/>
    <lineage>
        <taxon>Bacteria</taxon>
        <taxon>Bacillati</taxon>
        <taxon>Mycoplasmatota</taxon>
        <taxon>Mycoplasmoidales</taxon>
        <taxon>Metamycoplasmataceae</taxon>
        <taxon>Metamycoplasma</taxon>
    </lineage>
</organism>
<reference evidence="2" key="1">
    <citation type="submission" date="2019-03" db="EMBL/GenBank/DDBJ databases">
        <title>Draft Sequence and Annotation of the Mycoplasma phocicerebrale Strain 1049T Genome.</title>
        <authorList>
            <person name="Frasca S.Jr."/>
            <person name="Kutish G.F."/>
            <person name="Castellanos Gell J."/>
            <person name="Michaels D.L."/>
            <person name="Brown D.R."/>
        </authorList>
    </citation>
    <scope>NUCLEOTIDE SEQUENCE</scope>
    <source>
        <strain evidence="2">1049</strain>
    </source>
</reference>
<proteinExistence type="predicted"/>
<keyword evidence="1" id="KW-0812">Transmembrane</keyword>